<proteinExistence type="predicted"/>
<accession>A0A1G6LCE0</accession>
<dbReference type="STRING" id="1045774.SAMN05421872_102199"/>
<dbReference type="PANTHER" id="PTHR46865">
    <property type="entry name" value="OXIDOREDUCTASE-RELATED"/>
    <property type="match status" value="1"/>
</dbReference>
<dbReference type="OrthoDB" id="3212532at2"/>
<dbReference type="PANTHER" id="PTHR46865:SF2">
    <property type="entry name" value="MONOOXYGENASE"/>
    <property type="match status" value="1"/>
</dbReference>
<dbReference type="Gene3D" id="3.50.50.60">
    <property type="entry name" value="FAD/NAD(P)-binding domain"/>
    <property type="match status" value="1"/>
</dbReference>
<evidence type="ECO:0000313" key="2">
    <source>
        <dbReference type="EMBL" id="SDC40949.1"/>
    </source>
</evidence>
<protein>
    <submittedName>
        <fullName evidence="2">2-polyprenyl-6-methoxyphenol hydroxylase</fullName>
    </submittedName>
</protein>
<dbReference type="InterPro" id="IPR036188">
    <property type="entry name" value="FAD/NAD-bd_sf"/>
</dbReference>
<evidence type="ECO:0000313" key="3">
    <source>
        <dbReference type="Proteomes" id="UP000199034"/>
    </source>
</evidence>
<reference evidence="2 3" key="1">
    <citation type="submission" date="2016-10" db="EMBL/GenBank/DDBJ databases">
        <authorList>
            <person name="de Groot N.N."/>
        </authorList>
    </citation>
    <scope>NUCLEOTIDE SEQUENCE [LARGE SCALE GENOMIC DNA]</scope>
    <source>
        <strain evidence="2 3">CGMCC 4.6858</strain>
    </source>
</reference>
<gene>
    <name evidence="2" type="ORF">SAMN05421872_102199</name>
</gene>
<dbReference type="RefSeq" id="WP_090851355.1">
    <property type="nucleotide sequence ID" value="NZ_FMZM01000002.1"/>
</dbReference>
<dbReference type="InterPro" id="IPR051704">
    <property type="entry name" value="FAD_aromatic-hydroxylase"/>
</dbReference>
<dbReference type="Gene3D" id="3.30.9.10">
    <property type="entry name" value="D-Amino Acid Oxidase, subunit A, domain 2"/>
    <property type="match status" value="1"/>
</dbReference>
<dbReference type="Proteomes" id="UP000199034">
    <property type="component" value="Unassembled WGS sequence"/>
</dbReference>
<dbReference type="InterPro" id="IPR002938">
    <property type="entry name" value="FAD-bd"/>
</dbReference>
<feature type="domain" description="FAD-binding" evidence="1">
    <location>
        <begin position="5"/>
        <end position="340"/>
    </location>
</feature>
<evidence type="ECO:0000259" key="1">
    <source>
        <dbReference type="Pfam" id="PF01494"/>
    </source>
</evidence>
<sequence length="399" mass="42969">MTRGRVLVTGGSIAGPATAYWLTQVGYDVTVLERTDGPREGGQNVDVRGLAREVLVRMGLEDAVRAAGTGEVGTRFVDEDGGTVSEFPTDAETGDGPTAELEILRGELARVLAEACGDRVAWWYGDQVVGLDQDDAGVAVRLESGELRRFDLVVVAEGAGSRTRSLVLTGDDAPQLDRLGMHIAWGTIPRTPDDDDWWRWMSVPGSRSMSLRPDNQGTTRVMLNWMGDDTGFVDLPLDQQRAGLRERFGDLGWEVPRVLDALDDVDDLYVEDLTQVRCPTWSVGRVVLTGDAAWCITPVGGFGTSLALIGGYVLAASLARESSPAAAFAAYEEWMRPMVTDAQDLPPGVPRVANPKSRLGVALFRAGTKLAATRPVQAVASRIGSGSEPDRELPDLPTY</sequence>
<dbReference type="GO" id="GO:0071949">
    <property type="term" value="F:FAD binding"/>
    <property type="evidence" value="ECO:0007669"/>
    <property type="project" value="InterPro"/>
</dbReference>
<dbReference type="SUPFAM" id="SSF51905">
    <property type="entry name" value="FAD/NAD(P)-binding domain"/>
    <property type="match status" value="1"/>
</dbReference>
<keyword evidence="3" id="KW-1185">Reference proteome</keyword>
<dbReference type="PRINTS" id="PR00420">
    <property type="entry name" value="RNGMNOXGNASE"/>
</dbReference>
<organism evidence="2 3">
    <name type="scientific">Nocardioides lianchengensis</name>
    <dbReference type="NCBI Taxonomy" id="1045774"/>
    <lineage>
        <taxon>Bacteria</taxon>
        <taxon>Bacillati</taxon>
        <taxon>Actinomycetota</taxon>
        <taxon>Actinomycetes</taxon>
        <taxon>Propionibacteriales</taxon>
        <taxon>Nocardioidaceae</taxon>
        <taxon>Nocardioides</taxon>
    </lineage>
</organism>
<name>A0A1G6LCE0_9ACTN</name>
<dbReference type="EMBL" id="FMZM01000002">
    <property type="protein sequence ID" value="SDC40949.1"/>
    <property type="molecule type" value="Genomic_DNA"/>
</dbReference>
<dbReference type="AlphaFoldDB" id="A0A1G6LCE0"/>
<dbReference type="Pfam" id="PF01494">
    <property type="entry name" value="FAD_binding_3"/>
    <property type="match status" value="1"/>
</dbReference>